<reference evidence="3" key="4">
    <citation type="submission" date="2017-01" db="UniProtKB">
        <authorList>
            <consortium name="EnsemblFungi"/>
        </authorList>
    </citation>
    <scope>IDENTIFICATION</scope>
    <source>
        <strain evidence="3">PH-1 / ATCC MYA-4620 / FGSC 9075 / NRRL 31084</strain>
    </source>
</reference>
<sequence length="239" mass="26600">MATTEDIRIEPITNPADFEGCFRAQANAFGHQVNDAVWIAFNPGWDTPEGEKACVQRLVDRFNSVTQNRDGKPNIVYIKATVNGTIAGMAIWHQFSVVEGWGDEPGDITKGSFLEDLYPGNKTEQKFLAQADKSLFGRRGEIIREKATASPPAVFVMDVCAVDPKFQRRGLATKLVQWGLDEAVRRGNLECVTEGSSMGRLVYLQQGFKADGEETVYEMDEEFKDREMPSNLVLRTGGQ</sequence>
<evidence type="ECO:0000259" key="1">
    <source>
        <dbReference type="PROSITE" id="PS51186"/>
    </source>
</evidence>
<dbReference type="AlphaFoldDB" id="A0A098DCL3"/>
<reference evidence="3 4" key="1">
    <citation type="journal article" date="2007" name="Science">
        <title>The Fusarium graminearum genome reveals a link between localized polymorphism and pathogen specialization.</title>
        <authorList>
            <person name="Cuomo C.A."/>
            <person name="Gueldener U."/>
            <person name="Xu J.-R."/>
            <person name="Trail F."/>
            <person name="Turgeon B.G."/>
            <person name="Di Pietro A."/>
            <person name="Walton J.D."/>
            <person name="Ma L.-J."/>
            <person name="Baker S.E."/>
            <person name="Rep M."/>
            <person name="Adam G."/>
            <person name="Antoniw J."/>
            <person name="Baldwin T."/>
            <person name="Calvo S.E."/>
            <person name="Chang Y.-L."/>
            <person name="DeCaprio D."/>
            <person name="Gale L.R."/>
            <person name="Gnerre S."/>
            <person name="Goswami R.S."/>
            <person name="Hammond-Kosack K."/>
            <person name="Harris L.J."/>
            <person name="Hilburn K."/>
            <person name="Kennell J.C."/>
            <person name="Kroken S."/>
            <person name="Magnuson J.K."/>
            <person name="Mannhaupt G."/>
            <person name="Mauceli E.W."/>
            <person name="Mewes H.-W."/>
            <person name="Mitterbauer R."/>
            <person name="Muehlbauer G."/>
            <person name="Muensterkoetter M."/>
            <person name="Nelson D."/>
            <person name="O'Donnell K."/>
            <person name="Ouellet T."/>
            <person name="Qi W."/>
            <person name="Quesneville H."/>
            <person name="Roncero M.I.G."/>
            <person name="Seong K.-Y."/>
            <person name="Tetko I.V."/>
            <person name="Urban M."/>
            <person name="Waalwijk C."/>
            <person name="Ward T.J."/>
            <person name="Yao J."/>
            <person name="Birren B.W."/>
            <person name="Kistler H.C."/>
        </authorList>
    </citation>
    <scope>NUCLEOTIDE SEQUENCE [LARGE SCALE GENOMIC DNA]</scope>
    <source>
        <strain evidence="4">ATCC MYA-4620 / CBS 123657 / FGSC 9075 / NRRL 31084 / PH-1</strain>
        <strain evidence="3">PH-1 / ATCC MYA-4620 / FGSC 9075 / NRRL 31084</strain>
    </source>
</reference>
<dbReference type="PROSITE" id="PS51186">
    <property type="entry name" value="GNAT"/>
    <property type="match status" value="1"/>
</dbReference>
<dbReference type="InParanoid" id="A0A098DCL3"/>
<dbReference type="InterPro" id="IPR052523">
    <property type="entry name" value="Trichothecene_AcTrans"/>
</dbReference>
<name>A0A098DCL3_GIBZE</name>
<dbReference type="InterPro" id="IPR016181">
    <property type="entry name" value="Acyl_CoA_acyltransferase"/>
</dbReference>
<dbReference type="Pfam" id="PF00583">
    <property type="entry name" value="Acetyltransf_1"/>
    <property type="match status" value="1"/>
</dbReference>
<dbReference type="CDD" id="cd04301">
    <property type="entry name" value="NAT_SF"/>
    <property type="match status" value="1"/>
</dbReference>
<dbReference type="PANTHER" id="PTHR42791:SF14">
    <property type="entry name" value="N-ACETYLTRANSFERASE DOMAIN-CONTAINING PROTEIN"/>
    <property type="match status" value="1"/>
</dbReference>
<feature type="domain" description="N-acetyltransferase" evidence="1">
    <location>
        <begin position="84"/>
        <end position="227"/>
    </location>
</feature>
<evidence type="ECO:0000313" key="2">
    <source>
        <dbReference type="EMBL" id="CEF76678.1"/>
    </source>
</evidence>
<gene>
    <name evidence="3" type="primary">FG08357.1</name>
    <name evidence="2" type="ORF">FGRAMPH1_01T09753</name>
</gene>
<dbReference type="Proteomes" id="UP000070720">
    <property type="component" value="Chromosome 2"/>
</dbReference>
<organism evidence="2 4">
    <name type="scientific">Gibberella zeae (strain ATCC MYA-4620 / CBS 123657 / FGSC 9075 / NRRL 31084 / PH-1)</name>
    <name type="common">Wheat head blight fungus</name>
    <name type="synonym">Fusarium graminearum</name>
    <dbReference type="NCBI Taxonomy" id="229533"/>
    <lineage>
        <taxon>Eukaryota</taxon>
        <taxon>Fungi</taxon>
        <taxon>Dikarya</taxon>
        <taxon>Ascomycota</taxon>
        <taxon>Pezizomycotina</taxon>
        <taxon>Sordariomycetes</taxon>
        <taxon>Hypocreomycetidae</taxon>
        <taxon>Hypocreales</taxon>
        <taxon>Nectriaceae</taxon>
        <taxon>Fusarium</taxon>
    </lineage>
</organism>
<dbReference type="InterPro" id="IPR000182">
    <property type="entry name" value="GNAT_dom"/>
</dbReference>
<reference evidence="3 4" key="2">
    <citation type="journal article" date="2010" name="Nature">
        <title>Comparative genomics reveals mobile pathogenicity chromosomes in Fusarium.</title>
        <authorList>
            <person name="Ma L.J."/>
            <person name="van der Does H.C."/>
            <person name="Borkovich K.A."/>
            <person name="Coleman J.J."/>
            <person name="Daboussi M.J."/>
            <person name="Di Pietro A."/>
            <person name="Dufresne M."/>
            <person name="Freitag M."/>
            <person name="Grabherr M."/>
            <person name="Henrissat B."/>
            <person name="Houterman P.M."/>
            <person name="Kang S."/>
            <person name="Shim W.B."/>
            <person name="Woloshuk C."/>
            <person name="Xie X."/>
            <person name="Xu J.R."/>
            <person name="Antoniw J."/>
            <person name="Baker S.E."/>
            <person name="Bluhm B.H."/>
            <person name="Breakspear A."/>
            <person name="Brown D.W."/>
            <person name="Butchko R.A."/>
            <person name="Chapman S."/>
            <person name="Coulson R."/>
            <person name="Coutinho P.M."/>
            <person name="Danchin E.G."/>
            <person name="Diener A."/>
            <person name="Gale L.R."/>
            <person name="Gardiner D.M."/>
            <person name="Goff S."/>
            <person name="Hammond-Kosack K.E."/>
            <person name="Hilburn K."/>
            <person name="Hua-Van A."/>
            <person name="Jonkers W."/>
            <person name="Kazan K."/>
            <person name="Kodira C.D."/>
            <person name="Koehrsen M."/>
            <person name="Kumar L."/>
            <person name="Lee Y.H."/>
            <person name="Li L."/>
            <person name="Manners J.M."/>
            <person name="Miranda-Saavedra D."/>
            <person name="Mukherjee M."/>
            <person name="Park G."/>
            <person name="Park J."/>
            <person name="Park S.Y."/>
            <person name="Proctor R.H."/>
            <person name="Regev A."/>
            <person name="Ruiz-Roldan M.C."/>
            <person name="Sain D."/>
            <person name="Sakthikumar S."/>
            <person name="Sykes S."/>
            <person name="Schwartz D.C."/>
            <person name="Turgeon B.G."/>
            <person name="Wapinski I."/>
            <person name="Yoder O."/>
            <person name="Young S."/>
            <person name="Zeng Q."/>
            <person name="Zhou S."/>
            <person name="Galagan J."/>
            <person name="Cuomo C.A."/>
            <person name="Kistler H.C."/>
            <person name="Rep M."/>
        </authorList>
    </citation>
    <scope>GENOME REANNOTATION</scope>
    <source>
        <strain evidence="4">ATCC MYA-4620 / CBS 123657 / FGSC 9075 / NRRL 31084 / PH-1</strain>
        <strain evidence="3">PH-1 / ATCC MYA-4620 / FGSC 9075 / NRRL 31084</strain>
    </source>
</reference>
<accession>A0A0E0RZK3</accession>
<accession>A0A098DCL3</accession>
<protein>
    <submittedName>
        <fullName evidence="2">Chromosome 2, complete genome</fullName>
    </submittedName>
</protein>
<dbReference type="Gene3D" id="3.40.630.30">
    <property type="match status" value="1"/>
</dbReference>
<dbReference type="EnsemblFungi" id="CEF76678">
    <property type="protein sequence ID" value="CEF76678"/>
    <property type="gene ID" value="FGRRES_17052"/>
</dbReference>
<evidence type="ECO:0000313" key="4">
    <source>
        <dbReference type="Proteomes" id="UP000070720"/>
    </source>
</evidence>
<dbReference type="PANTHER" id="PTHR42791">
    <property type="entry name" value="GNAT FAMILY ACETYLTRANSFERASE"/>
    <property type="match status" value="1"/>
</dbReference>
<proteinExistence type="predicted"/>
<dbReference type="VEuPathDB" id="FungiDB:FGRAMPH1_01G09753"/>
<dbReference type="SUPFAM" id="SSF55729">
    <property type="entry name" value="Acyl-CoA N-acyltransferases (Nat)"/>
    <property type="match status" value="1"/>
</dbReference>
<dbReference type="EMBL" id="HG970333">
    <property type="protein sequence ID" value="CEF76678.1"/>
    <property type="molecule type" value="Genomic_DNA"/>
</dbReference>
<reference evidence="2 4" key="3">
    <citation type="journal article" date="2015" name="BMC Genomics">
        <title>The completed genome sequence of the pathogenic ascomycete fungus Fusarium graminearum.</title>
        <authorList>
            <person name="King R."/>
            <person name="Urban M."/>
            <person name="Hammond-Kosack M.C."/>
            <person name="Hassani-Pak K."/>
            <person name="Hammond-Kosack K.E."/>
        </authorList>
    </citation>
    <scope>NUCLEOTIDE SEQUENCE [LARGE SCALE GENOMIC DNA]</scope>
    <source>
        <strain evidence="4">ATCC MYA-4620 / CBS 123657 / FGSC 9075 / NRRL 31084 / PH-1</strain>
        <strain evidence="2">PH-1</strain>
    </source>
</reference>
<keyword evidence="4" id="KW-1185">Reference proteome</keyword>
<dbReference type="STRING" id="229533.A0A098DCL3"/>
<dbReference type="eggNOG" id="ENOG502SIEM">
    <property type="taxonomic scope" value="Eukaryota"/>
</dbReference>
<dbReference type="GO" id="GO:0016747">
    <property type="term" value="F:acyltransferase activity, transferring groups other than amino-acyl groups"/>
    <property type="evidence" value="ECO:0007669"/>
    <property type="project" value="InterPro"/>
</dbReference>
<evidence type="ECO:0000313" key="3">
    <source>
        <dbReference type="EnsemblFungi" id="CEF76678"/>
    </source>
</evidence>